<reference evidence="6 7" key="1">
    <citation type="submission" date="2021-01" db="EMBL/GenBank/DDBJ databases">
        <title>Whole genome shotgun sequence of Verrucosispora andamanensis NBRC 109075.</title>
        <authorList>
            <person name="Komaki H."/>
            <person name="Tamura T."/>
        </authorList>
    </citation>
    <scope>NUCLEOTIDE SEQUENCE [LARGE SCALE GENOMIC DNA]</scope>
    <source>
        <strain evidence="6 7">NBRC 109075</strain>
    </source>
</reference>
<dbReference type="PANTHER" id="PTHR43585">
    <property type="entry name" value="FUMIPYRROLE BIOSYNTHESIS PROTEIN C"/>
    <property type="match status" value="1"/>
</dbReference>
<name>A0ABQ4I1N3_9ACTN</name>
<dbReference type="InterPro" id="IPR052032">
    <property type="entry name" value="ATP-dep_AA_Ligase"/>
</dbReference>
<evidence type="ECO:0000313" key="7">
    <source>
        <dbReference type="Proteomes" id="UP000647017"/>
    </source>
</evidence>
<accession>A0ABQ4I1N3</accession>
<dbReference type="Gene3D" id="3.30.470.20">
    <property type="entry name" value="ATP-grasp fold, B domain"/>
    <property type="match status" value="1"/>
</dbReference>
<keyword evidence="7" id="KW-1185">Reference proteome</keyword>
<dbReference type="InterPro" id="IPR013815">
    <property type="entry name" value="ATP_grasp_subdomain_1"/>
</dbReference>
<keyword evidence="1" id="KW-0436">Ligase</keyword>
<evidence type="ECO:0000256" key="3">
    <source>
        <dbReference type="ARBA" id="ARBA00022840"/>
    </source>
</evidence>
<dbReference type="Gene3D" id="3.30.1490.20">
    <property type="entry name" value="ATP-grasp fold, A domain"/>
    <property type="match status" value="1"/>
</dbReference>
<proteinExistence type="predicted"/>
<feature type="domain" description="ATP-grasp" evidence="5">
    <location>
        <begin position="116"/>
        <end position="312"/>
    </location>
</feature>
<sequence length="419" mass="46025">MSSHILILNRWSNEFGEYHRYVDHRSNRVAYLATPAGREPLDEQLAEAIVTLPDLGDVAAVTTHAKELSTRYGQFDHIIALSEFDLETAAELRAILDVPGKNSAEVLKVRDKLVMKRHIEQAGLRVPAYGPANSVEQVRELVRRVGLPIVLKPRAGADSQGVFVCRTEAELDRLLADESFTDYEGEEFVEGGLYQVDGVVQDGRLLVVRSWQCLAGCLDFAQGTPFGSVANDDAEFERRVVSYTERVLAALGLTDDVFHLEFFRTDTRIGDDEHADMVFLEIGARAGGGQVRFVWRDVYGVDLIDASVRLQIGEKLDLPAMDLGTVAGYLMMPEPPVRPAVVHAVGSLRGRVDDLYDETLPPPGAVLNGTGGARHTAGTFRFRAPTAARVKQAISRAAELYELSWSPAQAERDATGTHG</sequence>
<evidence type="ECO:0000256" key="2">
    <source>
        <dbReference type="ARBA" id="ARBA00022741"/>
    </source>
</evidence>
<dbReference type="EMBL" id="BOOZ01000038">
    <property type="protein sequence ID" value="GIJ11804.1"/>
    <property type="molecule type" value="Genomic_DNA"/>
</dbReference>
<gene>
    <name evidence="6" type="ORF">Van01_50180</name>
</gene>
<evidence type="ECO:0000313" key="6">
    <source>
        <dbReference type="EMBL" id="GIJ11804.1"/>
    </source>
</evidence>
<protein>
    <recommendedName>
        <fullName evidence="5">ATP-grasp domain-containing protein</fullName>
    </recommendedName>
</protein>
<dbReference type="Gene3D" id="3.40.50.20">
    <property type="match status" value="1"/>
</dbReference>
<evidence type="ECO:0000259" key="5">
    <source>
        <dbReference type="PROSITE" id="PS50975"/>
    </source>
</evidence>
<dbReference type="InterPro" id="IPR011761">
    <property type="entry name" value="ATP-grasp"/>
</dbReference>
<dbReference type="PANTHER" id="PTHR43585:SF2">
    <property type="entry name" value="ATP-GRASP ENZYME FSQD"/>
    <property type="match status" value="1"/>
</dbReference>
<comment type="caution">
    <text evidence="6">The sequence shown here is derived from an EMBL/GenBank/DDBJ whole genome shotgun (WGS) entry which is preliminary data.</text>
</comment>
<keyword evidence="3 4" id="KW-0067">ATP-binding</keyword>
<dbReference type="SUPFAM" id="SSF56059">
    <property type="entry name" value="Glutathione synthetase ATP-binding domain-like"/>
    <property type="match status" value="1"/>
</dbReference>
<keyword evidence="2 4" id="KW-0547">Nucleotide-binding</keyword>
<organism evidence="6 7">
    <name type="scientific">Micromonospora andamanensis</name>
    <dbReference type="NCBI Taxonomy" id="1287068"/>
    <lineage>
        <taxon>Bacteria</taxon>
        <taxon>Bacillati</taxon>
        <taxon>Actinomycetota</taxon>
        <taxon>Actinomycetes</taxon>
        <taxon>Micromonosporales</taxon>
        <taxon>Micromonosporaceae</taxon>
        <taxon>Micromonospora</taxon>
    </lineage>
</organism>
<evidence type="ECO:0000256" key="4">
    <source>
        <dbReference type="PROSITE-ProRule" id="PRU00409"/>
    </source>
</evidence>
<evidence type="ECO:0000256" key="1">
    <source>
        <dbReference type="ARBA" id="ARBA00022598"/>
    </source>
</evidence>
<dbReference type="PROSITE" id="PS50975">
    <property type="entry name" value="ATP_GRASP"/>
    <property type="match status" value="1"/>
</dbReference>
<dbReference type="RefSeq" id="WP_204012488.1">
    <property type="nucleotide sequence ID" value="NZ_BOOZ01000038.1"/>
</dbReference>
<dbReference type="Proteomes" id="UP000647017">
    <property type="component" value="Unassembled WGS sequence"/>
</dbReference>